<dbReference type="PANTHER" id="PTHR46401">
    <property type="entry name" value="GLYCOSYLTRANSFERASE WBBK-RELATED"/>
    <property type="match status" value="1"/>
</dbReference>
<dbReference type="GO" id="GO:0009103">
    <property type="term" value="P:lipopolysaccharide biosynthetic process"/>
    <property type="evidence" value="ECO:0007669"/>
    <property type="project" value="TreeGrafter"/>
</dbReference>
<dbReference type="CDD" id="cd03809">
    <property type="entry name" value="GT4_MtfB-like"/>
    <property type="match status" value="1"/>
</dbReference>
<feature type="domain" description="Glycosyl transferase family 1" evidence="2">
    <location>
        <begin position="30"/>
        <end position="186"/>
    </location>
</feature>
<evidence type="ECO:0000313" key="3">
    <source>
        <dbReference type="EMBL" id="SVB52806.1"/>
    </source>
</evidence>
<keyword evidence="1" id="KW-0808">Transferase</keyword>
<gene>
    <name evidence="3" type="ORF">METZ01_LOCUS205660</name>
</gene>
<evidence type="ECO:0000256" key="1">
    <source>
        <dbReference type="ARBA" id="ARBA00022679"/>
    </source>
</evidence>
<dbReference type="InterPro" id="IPR001296">
    <property type="entry name" value="Glyco_trans_1"/>
</dbReference>
<name>A0A382EPT0_9ZZZZ</name>
<protein>
    <recommendedName>
        <fullName evidence="2">Glycosyl transferase family 1 domain-containing protein</fullName>
    </recommendedName>
</protein>
<dbReference type="Pfam" id="PF00534">
    <property type="entry name" value="Glycos_transf_1"/>
    <property type="match status" value="1"/>
</dbReference>
<dbReference type="GO" id="GO:0016757">
    <property type="term" value="F:glycosyltransferase activity"/>
    <property type="evidence" value="ECO:0007669"/>
    <property type="project" value="InterPro"/>
</dbReference>
<reference evidence="3" key="1">
    <citation type="submission" date="2018-05" db="EMBL/GenBank/DDBJ databases">
        <authorList>
            <person name="Lanie J.A."/>
            <person name="Ng W.-L."/>
            <person name="Kazmierczak K.M."/>
            <person name="Andrzejewski T.M."/>
            <person name="Davidsen T.M."/>
            <person name="Wayne K.J."/>
            <person name="Tettelin H."/>
            <person name="Glass J.I."/>
            <person name="Rusch D."/>
            <person name="Podicherti R."/>
            <person name="Tsui H.-C.T."/>
            <person name="Winkler M.E."/>
        </authorList>
    </citation>
    <scope>NUCLEOTIDE SEQUENCE</scope>
</reference>
<dbReference type="EMBL" id="UINC01045715">
    <property type="protein sequence ID" value="SVB52806.1"/>
    <property type="molecule type" value="Genomic_DNA"/>
</dbReference>
<proteinExistence type="predicted"/>
<dbReference type="Gene3D" id="3.40.50.2000">
    <property type="entry name" value="Glycogen Phosphorylase B"/>
    <property type="match status" value="1"/>
</dbReference>
<dbReference type="FunFam" id="3.40.50.2000:FF:000119">
    <property type="entry name" value="Glycosyl transferase group 1"/>
    <property type="match status" value="1"/>
</dbReference>
<dbReference type="SUPFAM" id="SSF53756">
    <property type="entry name" value="UDP-Glycosyltransferase/glycogen phosphorylase"/>
    <property type="match status" value="1"/>
</dbReference>
<accession>A0A382EPT0</accession>
<sequence>KIEVIPHGCDPYFLETVDDRELSNVAKKYSLDRPFLLNVTNIKPHKNLKRLLESFGQLRRDYDDLDLVIAGGDFSQHPELLAACKSYGIEKRVKRLGFLPKKELRALYRLARIFVFPSLYEGAGLPPLEAMACGTPVVASDNSAIPEIVGRNGLLVNPYRVDAITEAIRSLLENSSFRDALGAQGKIRAQEFDWDKSARRVLDIYREVLTP</sequence>
<organism evidence="3">
    <name type="scientific">marine metagenome</name>
    <dbReference type="NCBI Taxonomy" id="408172"/>
    <lineage>
        <taxon>unclassified sequences</taxon>
        <taxon>metagenomes</taxon>
        <taxon>ecological metagenomes</taxon>
    </lineage>
</organism>
<evidence type="ECO:0000259" key="2">
    <source>
        <dbReference type="Pfam" id="PF00534"/>
    </source>
</evidence>
<dbReference type="PANTHER" id="PTHR46401:SF2">
    <property type="entry name" value="GLYCOSYLTRANSFERASE WBBK-RELATED"/>
    <property type="match status" value="1"/>
</dbReference>
<dbReference type="AlphaFoldDB" id="A0A382EPT0"/>
<feature type="non-terminal residue" evidence="3">
    <location>
        <position position="1"/>
    </location>
</feature>